<dbReference type="EMBL" id="FN543093">
    <property type="protein sequence ID" value="CBA34522.1"/>
    <property type="molecule type" value="Genomic_DNA"/>
</dbReference>
<reference evidence="2 3" key="1">
    <citation type="journal article" date="2010" name="J. Bacteriol.">
        <title>Complete Genome Sequence of Cronobacter turicensis LMG 23827, a foodborne pathogen causing deaths in neonates.</title>
        <authorList>
            <person name="Stephan R."/>
            <person name="Lehner A."/>
            <person name="Tischler P."/>
            <person name="Rattei T."/>
        </authorList>
    </citation>
    <scope>NUCLEOTIDE SEQUENCE [LARGE SCALE GENOMIC DNA]</scope>
    <source>
        <strain evidence="3">DSM 18703 / CCUG 55852 / LMG 23827 / z3032</strain>
    </source>
</reference>
<dbReference type="GO" id="GO:0005525">
    <property type="term" value="F:GTP binding"/>
    <property type="evidence" value="ECO:0007669"/>
    <property type="project" value="InterPro"/>
</dbReference>
<dbReference type="HOGENOM" id="CLU_068199_2_1_6"/>
<dbReference type="PANTHER" id="PTHR40072">
    <property type="entry name" value="MOLYBDOPTERIN-GUANINE DINUCLEOTIDE BIOSYNTHESIS ADAPTER PROTEIN-RELATED"/>
    <property type="match status" value="1"/>
</dbReference>
<gene>
    <name evidence="2" type="primary">mobB</name>
    <name evidence="2" type="ordered locus">Ctu_41980</name>
</gene>
<dbReference type="PANTHER" id="PTHR40072:SF1">
    <property type="entry name" value="MOLYBDOPTERIN-GUANINE DINUCLEOTIDE BIOSYNTHESIS ADAPTER PROTEIN"/>
    <property type="match status" value="1"/>
</dbReference>
<protein>
    <submittedName>
        <fullName evidence="2">Molybdopterin-guanine dinucleotide biosynthesis protein B</fullName>
    </submittedName>
</protein>
<sequence>MAGEIMVPLLGIAAWSGTGKTTLLKALIPLLRERGLRPGLIKHTHHDMDVDTPGKDSYELRKAGAAQTLVASAKRWALMTETPDEAEPDLHYLASRMNSSQLDLILVEGFKHDAIAKIMLFREGAGREAAELTPDDYVIAIASDTPLPQFALPIVDINDPAQIAEFIADWLAEQH</sequence>
<dbReference type="NCBIfam" id="NF008021">
    <property type="entry name" value="PRK10751.1"/>
    <property type="match status" value="1"/>
</dbReference>
<dbReference type="InterPro" id="IPR027417">
    <property type="entry name" value="P-loop_NTPase"/>
</dbReference>
<evidence type="ECO:0000313" key="2">
    <source>
        <dbReference type="EMBL" id="CBA34522.1"/>
    </source>
</evidence>
<name>C9Y3F6_CROTZ</name>
<dbReference type="FunFam" id="3.40.50.300:FF:000920">
    <property type="entry name" value="Molybdopterin-guanine dinucleotide biosynthesis protein B"/>
    <property type="match status" value="1"/>
</dbReference>
<evidence type="ECO:0000259" key="1">
    <source>
        <dbReference type="Pfam" id="PF03205"/>
    </source>
</evidence>
<reference evidence="3" key="2">
    <citation type="journal article" date="2011" name="J. Bacteriol.">
        <title>Complete genome sequence of Cronobacter turicensis LMG 23827, a food-borne pathogen causing deaths in neonates.</title>
        <authorList>
            <person name="Stephan R."/>
            <person name="Lehner A."/>
            <person name="Tischler P."/>
            <person name="Rattei T."/>
        </authorList>
    </citation>
    <scope>NUCLEOTIDE SEQUENCE [LARGE SCALE GENOMIC DNA]</scope>
    <source>
        <strain evidence="3">DSM 18703 / CCUG 55852 / LMG 23827 / z3032</strain>
    </source>
</reference>
<dbReference type="KEGG" id="ctu:CTU_41980"/>
<proteinExistence type="predicted"/>
<dbReference type="PATRIC" id="fig|693216.3.peg.3983"/>
<dbReference type="NCBIfam" id="TIGR00176">
    <property type="entry name" value="mobB"/>
    <property type="match status" value="1"/>
</dbReference>
<dbReference type="SUPFAM" id="SSF52540">
    <property type="entry name" value="P-loop containing nucleoside triphosphate hydrolases"/>
    <property type="match status" value="1"/>
</dbReference>
<keyword evidence="3" id="KW-1185">Reference proteome</keyword>
<dbReference type="GO" id="GO:0006777">
    <property type="term" value="P:Mo-molybdopterin cofactor biosynthetic process"/>
    <property type="evidence" value="ECO:0007669"/>
    <property type="project" value="InterPro"/>
</dbReference>
<dbReference type="Gene3D" id="3.40.50.300">
    <property type="entry name" value="P-loop containing nucleotide triphosphate hydrolases"/>
    <property type="match status" value="1"/>
</dbReference>
<dbReference type="InterPro" id="IPR052539">
    <property type="entry name" value="MGD_biosynthesis_adapter"/>
</dbReference>
<dbReference type="AlphaFoldDB" id="C9Y3F6"/>
<dbReference type="Pfam" id="PF03205">
    <property type="entry name" value="MobB"/>
    <property type="match status" value="1"/>
</dbReference>
<dbReference type="Proteomes" id="UP000002069">
    <property type="component" value="Chromosome"/>
</dbReference>
<evidence type="ECO:0000313" key="3">
    <source>
        <dbReference type="Proteomes" id="UP000002069"/>
    </source>
</evidence>
<feature type="domain" description="Molybdopterin-guanine dinucleotide biosynthesis protein B (MobB)" evidence="1">
    <location>
        <begin position="10"/>
        <end position="144"/>
    </location>
</feature>
<organism evidence="2 3">
    <name type="scientific">Cronobacter turicensis (strain DSM 18703 / CCUG 55852 / LMG 23827 / z3032)</name>
    <dbReference type="NCBI Taxonomy" id="693216"/>
    <lineage>
        <taxon>Bacteria</taxon>
        <taxon>Pseudomonadati</taxon>
        <taxon>Pseudomonadota</taxon>
        <taxon>Gammaproteobacteria</taxon>
        <taxon>Enterobacterales</taxon>
        <taxon>Enterobacteriaceae</taxon>
        <taxon>Cronobacter</taxon>
    </lineage>
</organism>
<dbReference type="InterPro" id="IPR004435">
    <property type="entry name" value="MobB_dom"/>
</dbReference>
<accession>C9Y3F6</accession>
<dbReference type="CDD" id="cd03116">
    <property type="entry name" value="MobB"/>
    <property type="match status" value="1"/>
</dbReference>